<dbReference type="Pfam" id="PF00169">
    <property type="entry name" value="PH"/>
    <property type="match status" value="1"/>
</dbReference>
<evidence type="ECO:0000259" key="5">
    <source>
        <dbReference type="PROSITE" id="PS50238"/>
    </source>
</evidence>
<dbReference type="InterPro" id="IPR000198">
    <property type="entry name" value="RhoGAP_dom"/>
</dbReference>
<dbReference type="PANTHER" id="PTHR46265:SF24">
    <property type="entry name" value="RHO GTPASE-ACTIVATING PROTEIN REN1-LIKE ISOFORM X1"/>
    <property type="match status" value="1"/>
</dbReference>
<evidence type="ECO:0000259" key="4">
    <source>
        <dbReference type="PROSITE" id="PS50003"/>
    </source>
</evidence>
<comment type="caution">
    <text evidence="6">The sequence shown here is derived from an EMBL/GenBank/DDBJ whole genome shotgun (WGS) entry which is preliminary data.</text>
</comment>
<evidence type="ECO:0008006" key="8">
    <source>
        <dbReference type="Google" id="ProtNLM"/>
    </source>
</evidence>
<dbReference type="SMART" id="SM00324">
    <property type="entry name" value="RhoGAP"/>
    <property type="match status" value="1"/>
</dbReference>
<dbReference type="PANTHER" id="PTHR46265">
    <property type="entry name" value="RHO GTPASE-ACTIVATING PROTEIN 7"/>
    <property type="match status" value="1"/>
</dbReference>
<dbReference type="InterPro" id="IPR011993">
    <property type="entry name" value="PH-like_dom_sf"/>
</dbReference>
<dbReference type="Pfam" id="PF00620">
    <property type="entry name" value="RhoGAP"/>
    <property type="match status" value="1"/>
</dbReference>
<feature type="compositionally biased region" description="Basic and acidic residues" evidence="3">
    <location>
        <begin position="694"/>
        <end position="708"/>
    </location>
</feature>
<dbReference type="InterPro" id="IPR008936">
    <property type="entry name" value="Rho_GTPase_activation_prot"/>
</dbReference>
<evidence type="ECO:0000256" key="3">
    <source>
        <dbReference type="SAM" id="MobiDB-lite"/>
    </source>
</evidence>
<feature type="compositionally biased region" description="Basic and acidic residues" evidence="3">
    <location>
        <begin position="528"/>
        <end position="541"/>
    </location>
</feature>
<dbReference type="Pfam" id="PF14389">
    <property type="entry name" value="Lzipper-MIP1"/>
    <property type="match status" value="1"/>
</dbReference>
<dbReference type="AlphaFoldDB" id="A0A9P0YC21"/>
<feature type="domain" description="PH" evidence="4">
    <location>
        <begin position="32"/>
        <end position="139"/>
    </location>
</feature>
<dbReference type="Proteomes" id="UP001152484">
    <property type="component" value="Unassembled WGS sequence"/>
</dbReference>
<dbReference type="GO" id="GO:0007165">
    <property type="term" value="P:signal transduction"/>
    <property type="evidence" value="ECO:0007669"/>
    <property type="project" value="InterPro"/>
</dbReference>
<feature type="region of interest" description="Disordered" evidence="3">
    <location>
        <begin position="798"/>
        <end position="881"/>
    </location>
</feature>
<proteinExistence type="predicted"/>
<keyword evidence="2" id="KW-0175">Coiled coil</keyword>
<feature type="domain" description="Rho-GAP" evidence="5">
    <location>
        <begin position="186"/>
        <end position="385"/>
    </location>
</feature>
<organism evidence="6 7">
    <name type="scientific">Cuscuta europaea</name>
    <name type="common">European dodder</name>
    <dbReference type="NCBI Taxonomy" id="41803"/>
    <lineage>
        <taxon>Eukaryota</taxon>
        <taxon>Viridiplantae</taxon>
        <taxon>Streptophyta</taxon>
        <taxon>Embryophyta</taxon>
        <taxon>Tracheophyta</taxon>
        <taxon>Spermatophyta</taxon>
        <taxon>Magnoliopsida</taxon>
        <taxon>eudicotyledons</taxon>
        <taxon>Gunneridae</taxon>
        <taxon>Pentapetalae</taxon>
        <taxon>asterids</taxon>
        <taxon>lamiids</taxon>
        <taxon>Solanales</taxon>
        <taxon>Convolvulaceae</taxon>
        <taxon>Cuscuteae</taxon>
        <taxon>Cuscuta</taxon>
        <taxon>Cuscuta subgen. Cuscuta</taxon>
    </lineage>
</organism>
<gene>
    <name evidence="6" type="ORF">CEURO_LOCUS274</name>
</gene>
<evidence type="ECO:0000256" key="1">
    <source>
        <dbReference type="ARBA" id="ARBA00022468"/>
    </source>
</evidence>
<feature type="region of interest" description="Disordered" evidence="3">
    <location>
        <begin position="739"/>
        <end position="761"/>
    </location>
</feature>
<sequence length="881" mass="96867">MANRNNDVSQGEGANSNPIASCDQDQARGGNKVYKSGPLYISSKGIGWTSWKKRWFILTRTSLVFFRSDPNAVPLKVGEANLTLGGIDLNSSGSVLVKEDKKLLTVLFPDGRDGRTFTLKAETSEDLLEWKVALEEALANSPSATLVAGQNGIIRNDQANAVDDSSEQSKEKSPKKSLVIGQPVLLALEGIDGTPSFLEKALRFVEEHGVKVEGILRQAAYVDDVERRIREYEKGKVEFSAEEDAHVIADCVKYILRELPSSPVPASCCNALLESCRVDRGMRVSAIHSAILETFPEPNRRLLQRVLVMMKNVVSHKNENRMSTSAVAACMAPLLLRPLLSGECELERSFDMGGDGSIQLLQAAAAANHAQAIVITLLEEYDSIFGEGSVQTELYSDSDGSESGSEEITDDDGNYDGSDYDDEDEEEDDDEEDEDDDGSGGDIADDITDDTEHASRATSQTSENECASKVSSPRTPYPCNALEVNYISPHAPLQMSHKQETTIQSRDIPMRPETDPKVQVADISTSKKSTDAKKNLSVESHDNIPFDDGCVNAEIQKLEAINTDLQHRIAKEAKVNADMQESMEKQKNTLHERRVTLEQEVARLQDLLEKEQELRMILEARLINPQGSQPIPSSISKAVKAKLEEIAQAEADVMSLKQKADDIEAELHRQREYTSKLHIDAGTQPRHKTTYQGKIKEKAESERDKKSELQLSVNKPLLNFNSPAASFAASVESLLAVRGTSSSSSSKKSGSKNEGVTATSALTKLTNRLNFMKERNTQIGNQVQPTDKDRIFGQPARSIERKGSDPPPSLHNMSESSPSSEHIESNSNQAIVPNVDGQQSLQTPQDTSRRSDGLNNNMEQEKPESFSEKTRNKAPPRTASR</sequence>
<dbReference type="GO" id="GO:0005096">
    <property type="term" value="F:GTPase activator activity"/>
    <property type="evidence" value="ECO:0007669"/>
    <property type="project" value="UniProtKB-KW"/>
</dbReference>
<dbReference type="SMART" id="SM00233">
    <property type="entry name" value="PH"/>
    <property type="match status" value="1"/>
</dbReference>
<feature type="compositionally biased region" description="Acidic residues" evidence="3">
    <location>
        <begin position="404"/>
        <end position="449"/>
    </location>
</feature>
<keyword evidence="1" id="KW-0343">GTPase activation</keyword>
<evidence type="ECO:0000313" key="6">
    <source>
        <dbReference type="EMBL" id="CAH9052025.1"/>
    </source>
</evidence>
<feature type="region of interest" description="Disordered" evidence="3">
    <location>
        <begin position="393"/>
        <end position="475"/>
    </location>
</feature>
<dbReference type="SUPFAM" id="SSF50729">
    <property type="entry name" value="PH domain-like"/>
    <property type="match status" value="1"/>
</dbReference>
<dbReference type="CDD" id="cd00159">
    <property type="entry name" value="RhoGAP"/>
    <property type="match status" value="1"/>
</dbReference>
<protein>
    <recommendedName>
        <fullName evidence="8">Rho GTPase-activating protein REN1-like</fullName>
    </recommendedName>
</protein>
<dbReference type="Gene3D" id="1.10.555.10">
    <property type="entry name" value="Rho GTPase activation protein"/>
    <property type="match status" value="1"/>
</dbReference>
<dbReference type="InterPro" id="IPR001849">
    <property type="entry name" value="PH_domain"/>
</dbReference>
<feature type="compositionally biased region" description="Low complexity" evidence="3">
    <location>
        <begin position="810"/>
        <end position="828"/>
    </location>
</feature>
<dbReference type="Gene3D" id="2.30.29.30">
    <property type="entry name" value="Pleckstrin-homology domain (PH domain)/Phosphotyrosine-binding domain (PTB)"/>
    <property type="match status" value="1"/>
</dbReference>
<dbReference type="CDD" id="cd00821">
    <property type="entry name" value="PH"/>
    <property type="match status" value="1"/>
</dbReference>
<dbReference type="InterPro" id="IPR025757">
    <property type="entry name" value="MIP1_Leuzipper"/>
</dbReference>
<evidence type="ECO:0000313" key="7">
    <source>
        <dbReference type="Proteomes" id="UP001152484"/>
    </source>
</evidence>
<dbReference type="PROSITE" id="PS50238">
    <property type="entry name" value="RHOGAP"/>
    <property type="match status" value="1"/>
</dbReference>
<dbReference type="SUPFAM" id="SSF48350">
    <property type="entry name" value="GTPase activation domain, GAP"/>
    <property type="match status" value="1"/>
</dbReference>
<feature type="compositionally biased region" description="Polar residues" evidence="3">
    <location>
        <begin position="836"/>
        <end position="846"/>
    </location>
</feature>
<dbReference type="PROSITE" id="PS50003">
    <property type="entry name" value="PH_DOMAIN"/>
    <property type="match status" value="1"/>
</dbReference>
<feature type="compositionally biased region" description="Basic and acidic residues" evidence="3">
    <location>
        <begin position="859"/>
        <end position="871"/>
    </location>
</feature>
<feature type="compositionally biased region" description="Polar residues" evidence="3">
    <location>
        <begin position="1"/>
        <end position="19"/>
    </location>
</feature>
<dbReference type="OrthoDB" id="2157866at2759"/>
<keyword evidence="7" id="KW-1185">Reference proteome</keyword>
<feature type="region of interest" description="Disordered" evidence="3">
    <location>
        <begin position="490"/>
        <end position="541"/>
    </location>
</feature>
<dbReference type="InterPro" id="IPR052799">
    <property type="entry name" value="Rho_GAP_Regulators"/>
</dbReference>
<reference evidence="6" key="1">
    <citation type="submission" date="2022-07" db="EMBL/GenBank/DDBJ databases">
        <authorList>
            <person name="Macas J."/>
            <person name="Novak P."/>
            <person name="Neumann P."/>
        </authorList>
    </citation>
    <scope>NUCLEOTIDE SEQUENCE</scope>
</reference>
<evidence type="ECO:0000256" key="2">
    <source>
        <dbReference type="SAM" id="Coils"/>
    </source>
</evidence>
<dbReference type="EMBL" id="CAMAPE010000002">
    <property type="protein sequence ID" value="CAH9052025.1"/>
    <property type="molecule type" value="Genomic_DNA"/>
</dbReference>
<feature type="region of interest" description="Disordered" evidence="3">
    <location>
        <begin position="1"/>
        <end position="27"/>
    </location>
</feature>
<feature type="coiled-coil region" evidence="2">
    <location>
        <begin position="580"/>
        <end position="673"/>
    </location>
</feature>
<feature type="compositionally biased region" description="Polar residues" evidence="3">
    <location>
        <begin position="456"/>
        <end position="474"/>
    </location>
</feature>
<name>A0A9P0YC21_CUSEU</name>
<feature type="region of interest" description="Disordered" evidence="3">
    <location>
        <begin position="681"/>
        <end position="708"/>
    </location>
</feature>
<accession>A0A9P0YC21</accession>